<keyword evidence="1" id="KW-1133">Transmembrane helix</keyword>
<dbReference type="Proteomes" id="UP000492821">
    <property type="component" value="Unassembled WGS sequence"/>
</dbReference>
<keyword evidence="1" id="KW-0472">Membrane</keyword>
<evidence type="ECO:0000313" key="3">
    <source>
        <dbReference type="Proteomes" id="UP000492821"/>
    </source>
</evidence>
<dbReference type="AlphaFoldDB" id="A0A7E4WB09"/>
<feature type="transmembrane region" description="Helical" evidence="1">
    <location>
        <begin position="584"/>
        <end position="610"/>
    </location>
</feature>
<protein>
    <submittedName>
        <fullName evidence="4">Uncharacterized protein</fullName>
    </submittedName>
</protein>
<proteinExistence type="predicted"/>
<keyword evidence="2" id="KW-0732">Signal</keyword>
<accession>A0A7E4WB09</accession>
<keyword evidence="1" id="KW-0812">Transmembrane</keyword>
<sequence>MVLKTVLIFCVIVSSVVSKSYISHEKGVDFVNLDEKDTDEMLGQLHEQALSSVMAIIASRNTKYLTPEELQWLEKCSSDATTLRKHAKCVTETMALAKTRQKGKNIRRKPINLEEESKRFLPQKFKNGLKLPEFQEATTVSNPTSRPMRLTSPKVMDRRPTFSQRLEKLNHRKPKLRRLHSKNPKVQQIGSFIVSRQKRDILVPKVKNANEFKLESGDKLSPIGGFAKFFLNGVLELKNKTSPTPWQDLVENIRHTGVERKKSRMRGRQRSERTEVDLLEDLALRTGNKGYSPDEIIEKMIKDPYFKNAQKKEVMKKNPVKKALGLMREGLKLAYAMTGKNITNFDDKTIKVASPRFFSVTPDEDATDPEDTIDVLSPSLLSLHSQGTGLEKEFSVPNLIRGFTTVDQQMWLDLIFEASGVDEAAKQAADAIAAEEFQLTRKKRYQDTMVNEEQKPLYLTKESAVAALGNQTKDNIEHFEKLMKTFTPEQMKKINETGYFVMTPDQMEMVYGNKSVHADPERLKTFSKLNESEIHREIESTVYAIADGRTQRKKRTIFATPFAFTSILFSPEIASQPIILSPIIFTWVVGSPAIFGPIILGPWAFLPLILSPRLMSPAILNPFLFVPIVLSPLALHPAILCPGVFNPLVLSPLLMTPFILSPQVFTPIILSPLCLNPFILTPTVGGPLILSPFVLHP</sequence>
<dbReference type="PANTHER" id="PTHR21523:SF37">
    <property type="entry name" value="MLT-TEN (MLT-10) RELATED"/>
    <property type="match status" value="1"/>
</dbReference>
<feature type="chain" id="PRO_5029018053" evidence="2">
    <location>
        <begin position="19"/>
        <end position="697"/>
    </location>
</feature>
<feature type="transmembrane region" description="Helical" evidence="1">
    <location>
        <begin position="622"/>
        <end position="645"/>
    </location>
</feature>
<dbReference type="InterPro" id="IPR006954">
    <property type="entry name" value="Mlt-10-like"/>
</dbReference>
<evidence type="ECO:0000256" key="2">
    <source>
        <dbReference type="SAM" id="SignalP"/>
    </source>
</evidence>
<name>A0A7E4WB09_PANRE</name>
<evidence type="ECO:0000313" key="4">
    <source>
        <dbReference type="WBParaSite" id="Pan_g9086.t1"/>
    </source>
</evidence>
<dbReference type="WBParaSite" id="Pan_g9086.t1">
    <property type="protein sequence ID" value="Pan_g9086.t1"/>
    <property type="gene ID" value="Pan_g9086"/>
</dbReference>
<reference evidence="4" key="2">
    <citation type="submission" date="2020-10" db="UniProtKB">
        <authorList>
            <consortium name="WormBaseParasite"/>
        </authorList>
    </citation>
    <scope>IDENTIFICATION</scope>
</reference>
<feature type="signal peptide" evidence="2">
    <location>
        <begin position="1"/>
        <end position="18"/>
    </location>
</feature>
<organism evidence="3 4">
    <name type="scientific">Panagrellus redivivus</name>
    <name type="common">Microworm</name>
    <dbReference type="NCBI Taxonomy" id="6233"/>
    <lineage>
        <taxon>Eukaryota</taxon>
        <taxon>Metazoa</taxon>
        <taxon>Ecdysozoa</taxon>
        <taxon>Nematoda</taxon>
        <taxon>Chromadorea</taxon>
        <taxon>Rhabditida</taxon>
        <taxon>Tylenchina</taxon>
        <taxon>Panagrolaimomorpha</taxon>
        <taxon>Panagrolaimoidea</taxon>
        <taxon>Panagrolaimidae</taxon>
        <taxon>Panagrellus</taxon>
    </lineage>
</organism>
<evidence type="ECO:0000256" key="1">
    <source>
        <dbReference type="SAM" id="Phobius"/>
    </source>
</evidence>
<dbReference type="PANTHER" id="PTHR21523">
    <property type="match status" value="1"/>
</dbReference>
<reference evidence="3" key="1">
    <citation type="journal article" date="2013" name="Genetics">
        <title>The draft genome and transcriptome of Panagrellus redivivus are shaped by the harsh demands of a free-living lifestyle.</title>
        <authorList>
            <person name="Srinivasan J."/>
            <person name="Dillman A.R."/>
            <person name="Macchietto M.G."/>
            <person name="Heikkinen L."/>
            <person name="Lakso M."/>
            <person name="Fracchia K.M."/>
            <person name="Antoshechkin I."/>
            <person name="Mortazavi A."/>
            <person name="Wong G."/>
            <person name="Sternberg P.W."/>
        </authorList>
    </citation>
    <scope>NUCLEOTIDE SEQUENCE [LARGE SCALE GENOMIC DNA]</scope>
    <source>
        <strain evidence="3">MT8872</strain>
    </source>
</reference>
<feature type="transmembrane region" description="Helical" evidence="1">
    <location>
        <begin position="665"/>
        <end position="690"/>
    </location>
</feature>
<dbReference type="Pfam" id="PF04870">
    <property type="entry name" value="Moulting_cycle"/>
    <property type="match status" value="1"/>
</dbReference>
<keyword evidence="3" id="KW-1185">Reference proteome</keyword>